<gene>
    <name evidence="3" type="ORF">B0H17DRAFT_985317</name>
</gene>
<feature type="domain" description="DUF5648" evidence="2">
    <location>
        <begin position="47"/>
        <end position="188"/>
    </location>
</feature>
<evidence type="ECO:0000256" key="1">
    <source>
        <dbReference type="SAM" id="SignalP"/>
    </source>
</evidence>
<reference evidence="3" key="1">
    <citation type="submission" date="2023-03" db="EMBL/GenBank/DDBJ databases">
        <title>Massive genome expansion in bonnet fungi (Mycena s.s.) driven by repeated elements and novel gene families across ecological guilds.</title>
        <authorList>
            <consortium name="Lawrence Berkeley National Laboratory"/>
            <person name="Harder C.B."/>
            <person name="Miyauchi S."/>
            <person name="Viragh M."/>
            <person name="Kuo A."/>
            <person name="Thoen E."/>
            <person name="Andreopoulos B."/>
            <person name="Lu D."/>
            <person name="Skrede I."/>
            <person name="Drula E."/>
            <person name="Henrissat B."/>
            <person name="Morin E."/>
            <person name="Kohler A."/>
            <person name="Barry K."/>
            <person name="LaButti K."/>
            <person name="Morin E."/>
            <person name="Salamov A."/>
            <person name="Lipzen A."/>
            <person name="Mereny Z."/>
            <person name="Hegedus B."/>
            <person name="Baldrian P."/>
            <person name="Stursova M."/>
            <person name="Weitz H."/>
            <person name="Taylor A."/>
            <person name="Grigoriev I.V."/>
            <person name="Nagy L.G."/>
            <person name="Martin F."/>
            <person name="Kauserud H."/>
        </authorList>
    </citation>
    <scope>NUCLEOTIDE SEQUENCE</scope>
    <source>
        <strain evidence="3">CBHHK067</strain>
    </source>
</reference>
<proteinExistence type="predicted"/>
<accession>A0AAD7D9A6</accession>
<dbReference type="Proteomes" id="UP001221757">
    <property type="component" value="Unassembled WGS sequence"/>
</dbReference>
<feature type="chain" id="PRO_5042012186" description="DUF5648 domain-containing protein" evidence="1">
    <location>
        <begin position="20"/>
        <end position="192"/>
    </location>
</feature>
<dbReference type="EMBL" id="JARKIE010000099">
    <property type="protein sequence ID" value="KAJ7686069.1"/>
    <property type="molecule type" value="Genomic_DNA"/>
</dbReference>
<dbReference type="Pfam" id="PF18885">
    <property type="entry name" value="DUF5648"/>
    <property type="match status" value="1"/>
</dbReference>
<organism evidence="3 4">
    <name type="scientific">Mycena rosella</name>
    <name type="common">Pink bonnet</name>
    <name type="synonym">Agaricus rosellus</name>
    <dbReference type="NCBI Taxonomy" id="1033263"/>
    <lineage>
        <taxon>Eukaryota</taxon>
        <taxon>Fungi</taxon>
        <taxon>Dikarya</taxon>
        <taxon>Basidiomycota</taxon>
        <taxon>Agaricomycotina</taxon>
        <taxon>Agaricomycetes</taxon>
        <taxon>Agaricomycetidae</taxon>
        <taxon>Agaricales</taxon>
        <taxon>Marasmiineae</taxon>
        <taxon>Mycenaceae</taxon>
        <taxon>Mycena</taxon>
    </lineage>
</organism>
<dbReference type="AlphaFoldDB" id="A0AAD7D9A6"/>
<keyword evidence="1" id="KW-0732">Signal</keyword>
<feature type="signal peptide" evidence="1">
    <location>
        <begin position="1"/>
        <end position="19"/>
    </location>
</feature>
<protein>
    <recommendedName>
        <fullName evidence="2">DUF5648 domain-containing protein</fullName>
    </recommendedName>
</protein>
<evidence type="ECO:0000313" key="4">
    <source>
        <dbReference type="Proteomes" id="UP001221757"/>
    </source>
</evidence>
<dbReference type="InterPro" id="IPR043708">
    <property type="entry name" value="DUF5648"/>
</dbReference>
<comment type="caution">
    <text evidence="3">The sequence shown here is derived from an EMBL/GenBank/DDBJ whole genome shotgun (WGS) entry which is preliminary data.</text>
</comment>
<evidence type="ECO:0000313" key="3">
    <source>
        <dbReference type="EMBL" id="KAJ7686069.1"/>
    </source>
</evidence>
<sequence length="192" mass="21014">MKSLSVLAAVLFCSAHVRAAALPDSAAAQVVFRPGKRVQCPQADSTPLFRRINTESEHFLYTTDAADDGNAHVTESQTGFFEPDGVTGRVFTTAQSGTVPLYHLAHARTQDHFYTRDAQARDRALFRDAAYTDAGVAAWVFATRVCGAIPLWRVHNPVIGAHFYTADPAERDDKMRNDGYEGLVIAGFVLRA</sequence>
<name>A0AAD7D9A6_MYCRO</name>
<keyword evidence="4" id="KW-1185">Reference proteome</keyword>
<evidence type="ECO:0000259" key="2">
    <source>
        <dbReference type="Pfam" id="PF18885"/>
    </source>
</evidence>